<evidence type="ECO:0000256" key="5">
    <source>
        <dbReference type="HAMAP-Rule" id="MF_00209"/>
    </source>
</evidence>
<dbReference type="GO" id="GO:0004427">
    <property type="term" value="F:inorganic diphosphate phosphatase activity"/>
    <property type="evidence" value="ECO:0007669"/>
    <property type="project" value="UniProtKB-UniRule"/>
</dbReference>
<feature type="binding site" evidence="5">
    <location>
        <position position="85"/>
    </location>
    <ligand>
        <name>Mg(2+)</name>
        <dbReference type="ChEBI" id="CHEBI:18420"/>
        <label>1</label>
    </ligand>
</feature>
<keyword evidence="2 5" id="KW-0479">Metal-binding</keyword>
<gene>
    <name evidence="5 8" type="primary">ppa</name>
    <name evidence="7" type="ORF">HV234_14770</name>
    <name evidence="8" type="ORF">KOSB73_260251</name>
</gene>
<comment type="catalytic activity">
    <reaction evidence="5">
        <text>diphosphate + H2O = 2 phosphate + H(+)</text>
        <dbReference type="Rhea" id="RHEA:24576"/>
        <dbReference type="ChEBI" id="CHEBI:15377"/>
        <dbReference type="ChEBI" id="CHEBI:15378"/>
        <dbReference type="ChEBI" id="CHEBI:33019"/>
        <dbReference type="ChEBI" id="CHEBI:43474"/>
        <dbReference type="EC" id="3.6.1.1"/>
    </reaction>
</comment>
<organism evidence="8 9">
    <name type="scientific">Klebsiella grimontii</name>
    <dbReference type="NCBI Taxonomy" id="2058152"/>
    <lineage>
        <taxon>Bacteria</taxon>
        <taxon>Pseudomonadati</taxon>
        <taxon>Pseudomonadota</taxon>
        <taxon>Gammaproteobacteria</taxon>
        <taxon>Enterobacterales</taxon>
        <taxon>Enterobacteriaceae</taxon>
        <taxon>Klebsiella/Raoultella group</taxon>
        <taxon>Klebsiella</taxon>
    </lineage>
</organism>
<dbReference type="GO" id="GO:0000287">
    <property type="term" value="F:magnesium ion binding"/>
    <property type="evidence" value="ECO:0007669"/>
    <property type="project" value="UniProtKB-UniRule"/>
</dbReference>
<dbReference type="InterPro" id="IPR036649">
    <property type="entry name" value="Pyrophosphatase_sf"/>
</dbReference>
<dbReference type="PROSITE" id="PS00387">
    <property type="entry name" value="PPASE"/>
    <property type="match status" value="1"/>
</dbReference>
<dbReference type="EMBL" id="FZTC01000019">
    <property type="protein sequence ID" value="SNU35527.1"/>
    <property type="molecule type" value="Genomic_DNA"/>
</dbReference>
<feature type="binding site" evidence="5">
    <location>
        <position position="49"/>
    </location>
    <ligand>
        <name>substrate</name>
    </ligand>
</feature>
<dbReference type="Pfam" id="PF00719">
    <property type="entry name" value="Pyrophosphatase"/>
    <property type="match status" value="1"/>
</dbReference>
<feature type="binding site" evidence="5">
    <location>
        <position position="90"/>
    </location>
    <ligand>
        <name>Mg(2+)</name>
        <dbReference type="ChEBI" id="CHEBI:18420"/>
        <label>1</label>
    </ligand>
</feature>
<dbReference type="SUPFAM" id="SSF50324">
    <property type="entry name" value="Inorganic pyrophosphatase"/>
    <property type="match status" value="1"/>
</dbReference>
<proteinExistence type="inferred from homology"/>
<evidence type="ECO:0000313" key="10">
    <source>
        <dbReference type="Proteomes" id="UP000510937"/>
    </source>
</evidence>
<dbReference type="EC" id="3.6.1.1" evidence="5"/>
<evidence type="ECO:0000256" key="1">
    <source>
        <dbReference type="ARBA" id="ARBA00001946"/>
    </source>
</evidence>
<feature type="binding site" evidence="5">
    <location>
        <position position="90"/>
    </location>
    <ligand>
        <name>Mg(2+)</name>
        <dbReference type="ChEBI" id="CHEBI:18420"/>
        <label>2</label>
    </ligand>
</feature>
<comment type="subcellular location">
    <subcellularLocation>
        <location evidence="5">Cytoplasm</location>
    </subcellularLocation>
</comment>
<feature type="chain" id="PRO_5044379965" description="Inorganic pyrophosphatase" evidence="6">
    <location>
        <begin position="21"/>
        <end position="199"/>
    </location>
</feature>
<comment type="function">
    <text evidence="5">Catalyzes the hydrolysis of inorganic pyrophosphate (PPi) forming two phosphate ions.</text>
</comment>
<feature type="binding site" evidence="5">
    <location>
        <position position="75"/>
    </location>
    <ligand>
        <name>substrate</name>
    </ligand>
</feature>
<evidence type="ECO:0000256" key="2">
    <source>
        <dbReference type="ARBA" id="ARBA00022723"/>
    </source>
</evidence>
<feature type="binding site" evidence="5">
    <location>
        <position position="63"/>
    </location>
    <ligand>
        <name>substrate</name>
    </ligand>
</feature>
<protein>
    <recommendedName>
        <fullName evidence="5">Inorganic pyrophosphatase</fullName>
        <ecNumber evidence="5">3.6.1.1</ecNumber>
    </recommendedName>
    <alternativeName>
        <fullName evidence="5">Pyrophosphate phospho-hydrolase</fullName>
        <shortName evidence="5">PPase</shortName>
    </alternativeName>
</protein>
<dbReference type="RefSeq" id="WP_049090369.1">
    <property type="nucleotide sequence ID" value="NZ_CABGKM010000021.1"/>
</dbReference>
<keyword evidence="3 5" id="KW-0378">Hydrolase</keyword>
<keyword evidence="4 5" id="KW-0460">Magnesium</keyword>
<reference evidence="10" key="3">
    <citation type="submission" date="2020-06" db="EMBL/GenBank/DDBJ databases">
        <title>REHAB project genomes.</title>
        <authorList>
            <person name="Shaw L.P."/>
        </authorList>
    </citation>
    <scope>NUCLEOTIDE SEQUENCE [LARGE SCALE GENOMIC DNA]</scope>
    <source>
        <strain evidence="10">RHBSTW-00555</strain>
    </source>
</reference>
<dbReference type="Proteomes" id="UP000220639">
    <property type="component" value="Unassembled WGS sequence"/>
</dbReference>
<dbReference type="EMBL" id="CP055315">
    <property type="protein sequence ID" value="QLO52692.1"/>
    <property type="molecule type" value="Genomic_DNA"/>
</dbReference>
<reference evidence="8" key="1">
    <citation type="submission" date="2017-08" db="EMBL/GenBank/DDBJ databases">
        <authorList>
            <person name="de Groot N.N."/>
        </authorList>
    </citation>
    <scope>NUCLEOTIDE SEQUENCE [LARGE SCALE GENOMIC DNA]</scope>
    <source>
        <strain evidence="8">06D021</strain>
    </source>
</reference>
<evidence type="ECO:0000313" key="9">
    <source>
        <dbReference type="Proteomes" id="UP000220639"/>
    </source>
</evidence>
<reference evidence="9" key="2">
    <citation type="submission" date="2017-08" db="EMBL/GenBank/DDBJ databases">
        <authorList>
            <person name="Brisse S."/>
        </authorList>
    </citation>
    <scope>NUCLEOTIDE SEQUENCE [LARGE SCALE GENOMIC DNA]</scope>
    <source>
        <strain evidence="9">06D021</strain>
    </source>
</reference>
<dbReference type="GO" id="GO:0005737">
    <property type="term" value="C:cytoplasm"/>
    <property type="evidence" value="ECO:0007669"/>
    <property type="project" value="UniProtKB-SubCell"/>
</dbReference>
<evidence type="ECO:0000313" key="8">
    <source>
        <dbReference type="EMBL" id="SNU35527.1"/>
    </source>
</evidence>
<dbReference type="Gene3D" id="3.90.80.10">
    <property type="entry name" value="Inorganic pyrophosphatase"/>
    <property type="match status" value="1"/>
</dbReference>
<evidence type="ECO:0000256" key="6">
    <source>
        <dbReference type="SAM" id="SignalP"/>
    </source>
</evidence>
<name>A0A285B3L2_9ENTR</name>
<dbReference type="PANTHER" id="PTHR10286">
    <property type="entry name" value="INORGANIC PYROPHOSPHATASE"/>
    <property type="match status" value="1"/>
</dbReference>
<feature type="binding site" evidence="5">
    <location>
        <position position="122"/>
    </location>
    <ligand>
        <name>Mg(2+)</name>
        <dbReference type="ChEBI" id="CHEBI:18420"/>
        <label>1</label>
    </ligand>
</feature>
<reference evidence="7" key="4">
    <citation type="journal article" date="2021" name="Microb. Genom.">
        <title>A genomic epidemiological study shows that prevalence of antimicrobial resistance in Enterobacterales is associated with the livestock host, as well as antimicrobial usage.</title>
        <authorList>
            <person name="AbuOun M."/>
            <person name="Jones H."/>
            <person name="Stubberfield E."/>
            <person name="Gilson D."/>
            <person name="Shaw L.P."/>
            <person name="Hubbard A.T.M."/>
            <person name="Chau K.K."/>
            <person name="Sebra R."/>
            <person name="Peto T.E.A."/>
            <person name="Crook D.W."/>
            <person name="Read D.S."/>
            <person name="Gweon H.S."/>
            <person name="Walker A.S."/>
            <person name="Stoesser N."/>
            <person name="Smith R.P."/>
            <person name="Anjum M.F."/>
            <person name="On Behalf Of The Rehab Consortium."/>
        </authorList>
    </citation>
    <scope>NUCLEOTIDE SEQUENCE</scope>
    <source>
        <strain evidence="7">RHBSTW-00555</strain>
    </source>
</reference>
<keyword evidence="6" id="KW-0732">Signal</keyword>
<dbReference type="GO" id="GO:0006796">
    <property type="term" value="P:phosphate-containing compound metabolic process"/>
    <property type="evidence" value="ECO:0007669"/>
    <property type="project" value="InterPro"/>
</dbReference>
<dbReference type="AlphaFoldDB" id="A0A285B3L2"/>
<dbReference type="CDD" id="cd00412">
    <property type="entry name" value="pyrophosphatase"/>
    <property type="match status" value="1"/>
</dbReference>
<evidence type="ECO:0000313" key="7">
    <source>
        <dbReference type="EMBL" id="QLO52692.1"/>
    </source>
</evidence>
<comment type="subunit">
    <text evidence="5">Homohexamer.</text>
</comment>
<feature type="signal peptide" evidence="6">
    <location>
        <begin position="1"/>
        <end position="20"/>
    </location>
</feature>
<dbReference type="HAMAP" id="MF_00209">
    <property type="entry name" value="Inorganic_PPase"/>
    <property type="match status" value="1"/>
</dbReference>
<sequence length="199" mass="21726">MHLVKTLLAAGLLLSATAEAQNVLDFPQPKNNPDEFYAVTEIPAGGIIKYETDAKTGFLIADRFQSMPVAYPANYGSLTQSLAGDGDPLDVVFYTRAPMAPGTLIKLRAIGVLKMIDGGEKDDKIIAVPASKIDPTYDEINTIGDLPKIEQERLQAFFRVYKQLPEGRKKVELNGFNDAAAAKQEIKAAWDAWKANNAQ</sequence>
<dbReference type="Proteomes" id="UP000510937">
    <property type="component" value="Chromosome"/>
</dbReference>
<feature type="binding site" evidence="5">
    <location>
        <position position="161"/>
    </location>
    <ligand>
        <name>substrate</name>
    </ligand>
</feature>
<evidence type="ECO:0000256" key="3">
    <source>
        <dbReference type="ARBA" id="ARBA00022801"/>
    </source>
</evidence>
<dbReference type="InterPro" id="IPR008162">
    <property type="entry name" value="Pyrophosphatase"/>
</dbReference>
<comment type="cofactor">
    <cofactor evidence="1 5">
        <name>Mg(2+)</name>
        <dbReference type="ChEBI" id="CHEBI:18420"/>
    </cofactor>
</comment>
<keyword evidence="5" id="KW-0963">Cytoplasm</keyword>
<evidence type="ECO:0000256" key="4">
    <source>
        <dbReference type="ARBA" id="ARBA00022842"/>
    </source>
</evidence>
<accession>A0A285B3L2</accession>
<comment type="similarity">
    <text evidence="5">Belongs to the PPase family.</text>
</comment>